<reference evidence="1" key="1">
    <citation type="submission" date="2021-02" db="EMBL/GenBank/DDBJ databases">
        <authorList>
            <person name="Dougan E. K."/>
            <person name="Rhodes N."/>
            <person name="Thang M."/>
            <person name="Chan C."/>
        </authorList>
    </citation>
    <scope>NUCLEOTIDE SEQUENCE</scope>
</reference>
<dbReference type="AlphaFoldDB" id="A0A812IRB4"/>
<dbReference type="OrthoDB" id="440815at2759"/>
<feature type="non-terminal residue" evidence="1">
    <location>
        <position position="439"/>
    </location>
</feature>
<sequence>NRSCTPAVARGLPLLGRAFISESFFESKHEMYTKAIKAWHVCTETFSGGFWEFRLGPWDWPELAGLSELSEGRRSELHFFMCAPSPESPEKAALFTGQTEMMTVAPPSRACASNLSILLKEAVPVTLDHGLRLNGKLLETRSSPRRARFALGGTEQDVLNDLLASLQSRAVRRERVWRRPKLRAAVCVAGLARSFHLPRVHESIANATRSLKAETQIFYVLDLQGRSLEEFDRGFTALPPDGMVLYDEVRGTGLRLPQCHWATPFHAHKQFEKFRSCFHLIRAAEKAQRRRFDWVLRLRPDFEWLAPIGNLRGFSTKKVHIVLHWSTPWSFFDTTDFFALVPREHFWAYFGVGCPSQRSLRAAKAEDFCFNLWCNATKGRWDTCVAHPECVLQLRFRERRILVEPFPPVMQVVREPHGRCHAGDQKCLTGWQKMTHWPF</sequence>
<gene>
    <name evidence="1" type="ORF">SNEC2469_LOCUS304</name>
</gene>
<proteinExistence type="predicted"/>
<organism evidence="1 2">
    <name type="scientific">Symbiodinium necroappetens</name>
    <dbReference type="NCBI Taxonomy" id="1628268"/>
    <lineage>
        <taxon>Eukaryota</taxon>
        <taxon>Sar</taxon>
        <taxon>Alveolata</taxon>
        <taxon>Dinophyceae</taxon>
        <taxon>Suessiales</taxon>
        <taxon>Symbiodiniaceae</taxon>
        <taxon>Symbiodinium</taxon>
    </lineage>
</organism>
<evidence type="ECO:0000313" key="1">
    <source>
        <dbReference type="EMBL" id="CAE7157670.1"/>
    </source>
</evidence>
<accession>A0A812IRB4</accession>
<keyword evidence="2" id="KW-1185">Reference proteome</keyword>
<feature type="non-terminal residue" evidence="1">
    <location>
        <position position="1"/>
    </location>
</feature>
<evidence type="ECO:0000313" key="2">
    <source>
        <dbReference type="Proteomes" id="UP000601435"/>
    </source>
</evidence>
<name>A0A812IRB4_9DINO</name>
<dbReference type="Proteomes" id="UP000601435">
    <property type="component" value="Unassembled WGS sequence"/>
</dbReference>
<dbReference type="EMBL" id="CAJNJA010001171">
    <property type="protein sequence ID" value="CAE7157670.1"/>
    <property type="molecule type" value="Genomic_DNA"/>
</dbReference>
<comment type="caution">
    <text evidence="1">The sequence shown here is derived from an EMBL/GenBank/DDBJ whole genome shotgun (WGS) entry which is preliminary data.</text>
</comment>
<protein>
    <submittedName>
        <fullName evidence="1">Uncharacterized protein</fullName>
    </submittedName>
</protein>